<evidence type="ECO:0000313" key="2">
    <source>
        <dbReference type="Proteomes" id="UP000531659"/>
    </source>
</evidence>
<dbReference type="AlphaFoldDB" id="A0A7Y3SYU8"/>
<accession>A0A7Y3SYU8</accession>
<organism evidence="1 2">
    <name type="scientific">Clostridium estertheticum</name>
    <dbReference type="NCBI Taxonomy" id="238834"/>
    <lineage>
        <taxon>Bacteria</taxon>
        <taxon>Bacillati</taxon>
        <taxon>Bacillota</taxon>
        <taxon>Clostridia</taxon>
        <taxon>Eubacteriales</taxon>
        <taxon>Clostridiaceae</taxon>
        <taxon>Clostridium</taxon>
    </lineage>
</organism>
<gene>
    <name evidence="1" type="ORF">HLQ16_16700</name>
</gene>
<protein>
    <submittedName>
        <fullName evidence="1">DUF429 domain-containing protein</fullName>
    </submittedName>
</protein>
<comment type="caution">
    <text evidence="1">The sequence shown here is derived from an EMBL/GenBank/DDBJ whole genome shotgun (WGS) entry which is preliminary data.</text>
</comment>
<dbReference type="InterPro" id="IPR007362">
    <property type="entry name" value="DUF429"/>
</dbReference>
<dbReference type="RefSeq" id="WP_171298203.1">
    <property type="nucleotide sequence ID" value="NZ_CP087098.1"/>
</dbReference>
<evidence type="ECO:0000313" key="1">
    <source>
        <dbReference type="EMBL" id="NNU77575.1"/>
    </source>
</evidence>
<dbReference type="EMBL" id="JABEYB010000013">
    <property type="protein sequence ID" value="NNU77575.1"/>
    <property type="molecule type" value="Genomic_DNA"/>
</dbReference>
<dbReference type="Pfam" id="PF04250">
    <property type="entry name" value="DUF429"/>
    <property type="match status" value="1"/>
</dbReference>
<sequence length="353" mass="40394">MNFIGVDVHKEKLTVASIDEKLNIEFIDNMVPDGLLNYLKNKEVSIIAVDAPYKLNYGFMNNDKYRMTLNCKLKGHYNKKVSEYELSRRGINPFSTPGSMDEITGWKGWMKTGFNLYTRIEELGYIEISDRKYNNTIQGFIEVFPHACFTVLLEYIPSPKDTDKGLKERLDILEKSGFKGLEKMLSGCGRHEKTDKLDALVAAYTGYLTYIGNVTFIGNADEGQIVLPTCALKESYKRLKKLTIPKATSFPVLEFEKNKQGLVYEYINVDSVLWLKYFMPINSSQPICNLILGNINNRIKVIITNDQSQGIEVELELLKNRKDGLKVCIEDKIKLCDFWGSHGDKRKYIISIV</sequence>
<reference evidence="1 2" key="1">
    <citation type="submission" date="2020-05" db="EMBL/GenBank/DDBJ databases">
        <title>Complete genome of Clostridium estertheticum subspecies estertheticum, isolated from Vacuum packed lamb meat from New Zealand imported to Switzerland.</title>
        <authorList>
            <person name="Wambui J."/>
            <person name="Stevens M.J.A."/>
            <person name="Stephan R."/>
        </authorList>
    </citation>
    <scope>NUCLEOTIDE SEQUENCE [LARGE SCALE GENOMIC DNA]</scope>
    <source>
        <strain evidence="1 2">CEST001</strain>
    </source>
</reference>
<name>A0A7Y3SYU8_9CLOT</name>
<dbReference type="Proteomes" id="UP000531659">
    <property type="component" value="Unassembled WGS sequence"/>
</dbReference>
<proteinExistence type="predicted"/>